<keyword evidence="2" id="KW-1185">Reference proteome</keyword>
<reference evidence="2" key="1">
    <citation type="submission" date="2017-09" db="EMBL/GenBank/DDBJ databases">
        <authorList>
            <person name="Varghese N."/>
            <person name="Submissions S."/>
        </authorList>
    </citation>
    <scope>NUCLEOTIDE SEQUENCE [LARGE SCALE GENOMIC DNA]</scope>
    <source>
        <strain evidence="2">JKS000234</strain>
    </source>
</reference>
<evidence type="ECO:0000313" key="2">
    <source>
        <dbReference type="Proteomes" id="UP000219271"/>
    </source>
</evidence>
<evidence type="ECO:0000313" key="1">
    <source>
        <dbReference type="EMBL" id="SOD61294.1"/>
    </source>
</evidence>
<protein>
    <submittedName>
        <fullName evidence="1">Uncharacterized protein</fullName>
    </submittedName>
</protein>
<dbReference type="AlphaFoldDB" id="A0A286DRW6"/>
<organism evidence="1 2">
    <name type="scientific">Candidatus Pantoea floridensis</name>
    <dbReference type="NCBI Taxonomy" id="1938870"/>
    <lineage>
        <taxon>Bacteria</taxon>
        <taxon>Pseudomonadati</taxon>
        <taxon>Pseudomonadota</taxon>
        <taxon>Gammaproteobacteria</taxon>
        <taxon>Enterobacterales</taxon>
        <taxon>Erwiniaceae</taxon>
        <taxon>Pantoea</taxon>
    </lineage>
</organism>
<dbReference type="Proteomes" id="UP000219271">
    <property type="component" value="Unassembled WGS sequence"/>
</dbReference>
<name>A0A286DRW6_9GAMM</name>
<proteinExistence type="predicted"/>
<dbReference type="EMBL" id="OCMY01000003">
    <property type="protein sequence ID" value="SOD61294.1"/>
    <property type="molecule type" value="Genomic_DNA"/>
</dbReference>
<sequence>MLPESGSQKEHVMLIVRARRRRWQAVVHRAGRLAQNNKYTREFRFRLKAKLVCRKDLRHPF</sequence>
<accession>A0A286DRW6</accession>
<gene>
    <name evidence="1" type="ORF">SAMN06273570_5070</name>
</gene>